<sequence>MSSLAPVVAADVEMETREASPAHFLVKIDPFSLLHKRGIDKLETTEFKSGAYKWRLVIYPNGHGTGKEGEGYVSVYLAMADKASLPSNWEVNATFSVCLFNHISDNYCCSLGRARRFSELNPERGFMKFMSKKTLTDPSNGYVVDDKCIFGAEVYVNENKAITQCLSVKNVYPEPYKQEFMISNFSTLKVKWISDEFTVGGHKWIIDVHYNGSGKETGRSLSIFLRNNVVSNNCASSERVRPCYTIRLKNQLHDRGHRQMTISDRWFSASKSEDWGW</sequence>
<comment type="caution">
    <text evidence="2">The sequence shown here is derived from an EMBL/GenBank/DDBJ whole genome shotgun (WGS) entry which is preliminary data.</text>
</comment>
<protein>
    <recommendedName>
        <fullName evidence="1">MATH domain-containing protein</fullName>
    </recommendedName>
</protein>
<name>A0ABD3ELN3_9LAMI</name>
<feature type="domain" description="MATH" evidence="1">
    <location>
        <begin position="175"/>
        <end position="277"/>
    </location>
</feature>
<organism evidence="2 3">
    <name type="scientific">Castilleja foliolosa</name>
    <dbReference type="NCBI Taxonomy" id="1961234"/>
    <lineage>
        <taxon>Eukaryota</taxon>
        <taxon>Viridiplantae</taxon>
        <taxon>Streptophyta</taxon>
        <taxon>Embryophyta</taxon>
        <taxon>Tracheophyta</taxon>
        <taxon>Spermatophyta</taxon>
        <taxon>Magnoliopsida</taxon>
        <taxon>eudicotyledons</taxon>
        <taxon>Gunneridae</taxon>
        <taxon>Pentapetalae</taxon>
        <taxon>asterids</taxon>
        <taxon>lamiids</taxon>
        <taxon>Lamiales</taxon>
        <taxon>Orobanchaceae</taxon>
        <taxon>Pedicularideae</taxon>
        <taxon>Castillejinae</taxon>
        <taxon>Castilleja</taxon>
    </lineage>
</organism>
<reference evidence="3" key="1">
    <citation type="journal article" date="2024" name="IScience">
        <title>Strigolactones Initiate the Formation of Haustorium-like Structures in Castilleja.</title>
        <authorList>
            <person name="Buerger M."/>
            <person name="Peterson D."/>
            <person name="Chory J."/>
        </authorList>
    </citation>
    <scope>NUCLEOTIDE SEQUENCE [LARGE SCALE GENOMIC DNA]</scope>
</reference>
<dbReference type="PROSITE" id="PS50144">
    <property type="entry name" value="MATH"/>
    <property type="match status" value="2"/>
</dbReference>
<dbReference type="Proteomes" id="UP001632038">
    <property type="component" value="Unassembled WGS sequence"/>
</dbReference>
<evidence type="ECO:0000259" key="1">
    <source>
        <dbReference type="PROSITE" id="PS50144"/>
    </source>
</evidence>
<keyword evidence="3" id="KW-1185">Reference proteome</keyword>
<evidence type="ECO:0000313" key="2">
    <source>
        <dbReference type="EMBL" id="KAL3655343.1"/>
    </source>
</evidence>
<dbReference type="CDD" id="cd00121">
    <property type="entry name" value="MATH"/>
    <property type="match status" value="2"/>
</dbReference>
<dbReference type="PANTHER" id="PTHR46162:SF20">
    <property type="entry name" value="UBIQUITIN CARBOXYL-TERMINAL HYDROLASE 7-LIKE ISOFORM X1"/>
    <property type="match status" value="1"/>
</dbReference>
<dbReference type="InterPro" id="IPR002083">
    <property type="entry name" value="MATH/TRAF_dom"/>
</dbReference>
<dbReference type="PANTHER" id="PTHR46162">
    <property type="entry name" value="TRAF-LIKE FAMILY PROTEIN"/>
    <property type="match status" value="1"/>
</dbReference>
<dbReference type="AlphaFoldDB" id="A0ABD3ELN3"/>
<dbReference type="Pfam" id="PF22486">
    <property type="entry name" value="MATH_2"/>
    <property type="match status" value="2"/>
</dbReference>
<dbReference type="SMART" id="SM00061">
    <property type="entry name" value="MATH"/>
    <property type="match status" value="1"/>
</dbReference>
<feature type="domain" description="MATH" evidence="1">
    <location>
        <begin position="21"/>
        <end position="154"/>
    </location>
</feature>
<dbReference type="EMBL" id="JAVIJP010000002">
    <property type="protein sequence ID" value="KAL3655343.1"/>
    <property type="molecule type" value="Genomic_DNA"/>
</dbReference>
<evidence type="ECO:0000313" key="3">
    <source>
        <dbReference type="Proteomes" id="UP001632038"/>
    </source>
</evidence>
<dbReference type="SUPFAM" id="SSF49599">
    <property type="entry name" value="TRAF domain-like"/>
    <property type="match status" value="2"/>
</dbReference>
<gene>
    <name evidence="2" type="ORF">CASFOL_001129</name>
</gene>
<accession>A0ABD3ELN3</accession>
<dbReference type="InterPro" id="IPR008974">
    <property type="entry name" value="TRAF-like"/>
</dbReference>
<dbReference type="Gene3D" id="2.60.210.10">
    <property type="entry name" value="Apoptosis, Tumor Necrosis Factor Receptor Associated Protein 2, Chain A"/>
    <property type="match status" value="2"/>
</dbReference>
<proteinExistence type="predicted"/>